<feature type="compositionally biased region" description="Basic and acidic residues" evidence="1">
    <location>
        <begin position="415"/>
        <end position="427"/>
    </location>
</feature>
<feature type="chain" id="PRO_5036780434" evidence="2">
    <location>
        <begin position="26"/>
        <end position="451"/>
    </location>
</feature>
<dbReference type="PROSITE" id="PS51257">
    <property type="entry name" value="PROKAR_LIPOPROTEIN"/>
    <property type="match status" value="1"/>
</dbReference>
<feature type="region of interest" description="Disordered" evidence="1">
    <location>
        <begin position="398"/>
        <end position="434"/>
    </location>
</feature>
<feature type="region of interest" description="Disordered" evidence="1">
    <location>
        <begin position="240"/>
        <end position="375"/>
    </location>
</feature>
<feature type="compositionally biased region" description="Polar residues" evidence="1">
    <location>
        <begin position="142"/>
        <end position="153"/>
    </location>
</feature>
<feature type="compositionally biased region" description="Acidic residues" evidence="1">
    <location>
        <begin position="403"/>
        <end position="414"/>
    </location>
</feature>
<dbReference type="RefSeq" id="XP_047737278.1">
    <property type="nucleotide sequence ID" value="XM_047881322.1"/>
</dbReference>
<feature type="compositionally biased region" description="Acidic residues" evidence="1">
    <location>
        <begin position="355"/>
        <end position="374"/>
    </location>
</feature>
<feature type="compositionally biased region" description="Basic and acidic residues" evidence="1">
    <location>
        <begin position="249"/>
        <end position="260"/>
    </location>
</feature>
<dbReference type="AlphaFoldDB" id="A0A979FKR6"/>
<dbReference type="KEGG" id="hazt:108670099"/>
<dbReference type="Proteomes" id="UP000694843">
    <property type="component" value="Unplaced"/>
</dbReference>
<sequence length="451" mass="49462">MECRMPINILLVCILLGLACLQASSAPVPRSSAALDQKAGSASDGSAAKPSVSITVKNSTKFDAMAPSQSQLTKQRTRKSASSSGADVGGNLKKAPFDGTVHQKPKKVMKDVTEAPVLKLVLPTDSPATSGERKPSRRKRSAQTINDASQEDASSAPELDLNLKKSNATPIPKKQLVEKAKRSAGAQAGLKEVDHVGSPSSKTRILTGPQTDENRKLRRNVKQINSELPVELKVKNDSKFGKNAIASNEEGRTEKAKSDDFEIGDGWGDGAKIKLKKISSAGKSTDLPNDLRRDQKSNKKVISQYDNPMTEIVEEDEEDEQHDDEEPREEENVDNDEEETDDTNDDEGNERTNNDEEENDAIDEEKYEVGDYQDENFVIHDDQYDADESEEGKIIDEVGAMENEGDAEDEAESETETKPNKDEHAVQDESAGEKIQVILKENKTTWHIEGS</sequence>
<gene>
    <name evidence="4" type="primary">LOC108670099</name>
</gene>
<keyword evidence="3" id="KW-1185">Reference proteome</keyword>
<organism evidence="3 4">
    <name type="scientific">Hyalella azteca</name>
    <name type="common">Amphipod</name>
    <dbReference type="NCBI Taxonomy" id="294128"/>
    <lineage>
        <taxon>Eukaryota</taxon>
        <taxon>Metazoa</taxon>
        <taxon>Ecdysozoa</taxon>
        <taxon>Arthropoda</taxon>
        <taxon>Crustacea</taxon>
        <taxon>Multicrustacea</taxon>
        <taxon>Malacostraca</taxon>
        <taxon>Eumalacostraca</taxon>
        <taxon>Peracarida</taxon>
        <taxon>Amphipoda</taxon>
        <taxon>Senticaudata</taxon>
        <taxon>Talitrida</taxon>
        <taxon>Talitroidea</taxon>
        <taxon>Hyalellidae</taxon>
        <taxon>Hyalella</taxon>
    </lineage>
</organism>
<evidence type="ECO:0000313" key="4">
    <source>
        <dbReference type="RefSeq" id="XP_047737278.1"/>
    </source>
</evidence>
<accession>A0A979FKR6</accession>
<feature type="compositionally biased region" description="Polar residues" evidence="1">
    <location>
        <begin position="57"/>
        <end position="85"/>
    </location>
</feature>
<evidence type="ECO:0000313" key="3">
    <source>
        <dbReference type="Proteomes" id="UP000694843"/>
    </source>
</evidence>
<name>A0A979FKR6_HYAAZ</name>
<protein>
    <submittedName>
        <fullName evidence="4">RNA polymerase-associated protein LEO1</fullName>
    </submittedName>
</protein>
<reference evidence="4" key="1">
    <citation type="submission" date="2025-08" db="UniProtKB">
        <authorList>
            <consortium name="RefSeq"/>
        </authorList>
    </citation>
    <scope>IDENTIFICATION</scope>
    <source>
        <tissue evidence="4">Whole organism</tissue>
    </source>
</reference>
<proteinExistence type="predicted"/>
<feature type="compositionally biased region" description="Acidic residues" evidence="1">
    <location>
        <begin position="312"/>
        <end position="348"/>
    </location>
</feature>
<dbReference type="GeneID" id="108670099"/>
<feature type="compositionally biased region" description="Polar residues" evidence="1">
    <location>
        <begin position="198"/>
        <end position="211"/>
    </location>
</feature>
<evidence type="ECO:0000256" key="1">
    <source>
        <dbReference type="SAM" id="MobiDB-lite"/>
    </source>
</evidence>
<evidence type="ECO:0000256" key="2">
    <source>
        <dbReference type="SAM" id="SignalP"/>
    </source>
</evidence>
<feature type="region of interest" description="Disordered" evidence="1">
    <location>
        <begin position="57"/>
        <end position="213"/>
    </location>
</feature>
<keyword evidence="2" id="KW-0732">Signal</keyword>
<feature type="signal peptide" evidence="2">
    <location>
        <begin position="1"/>
        <end position="25"/>
    </location>
</feature>